<dbReference type="RefSeq" id="XP_044569234.1">
    <property type="nucleotide sequence ID" value="XM_044707589.1"/>
</dbReference>
<reference evidence="2 3" key="1">
    <citation type="journal article" date="2019" name="Sci. Rep.">
        <title>Nanopore sequencing improves the draft genome of the human pathogenic amoeba Naegleria fowleri.</title>
        <authorList>
            <person name="Liechti N."/>
            <person name="Schurch N."/>
            <person name="Bruggmann R."/>
            <person name="Wittwer M."/>
        </authorList>
    </citation>
    <scope>NUCLEOTIDE SEQUENCE [LARGE SCALE GENOMIC DNA]</scope>
    <source>
        <strain evidence="2 3">ATCC 30894</strain>
    </source>
</reference>
<protein>
    <submittedName>
        <fullName evidence="2">Uncharacterized protein</fullName>
    </submittedName>
</protein>
<dbReference type="EMBL" id="VFQX01000002">
    <property type="protein sequence ID" value="KAF0984521.1"/>
    <property type="molecule type" value="Genomic_DNA"/>
</dbReference>
<comment type="caution">
    <text evidence="2">The sequence shown here is derived from an EMBL/GenBank/DDBJ whole genome shotgun (WGS) entry which is preliminary data.</text>
</comment>
<feature type="compositionally biased region" description="Polar residues" evidence="1">
    <location>
        <begin position="1275"/>
        <end position="1292"/>
    </location>
</feature>
<feature type="region of interest" description="Disordered" evidence="1">
    <location>
        <begin position="1253"/>
        <end position="1331"/>
    </location>
</feature>
<proteinExistence type="predicted"/>
<organism evidence="2 3">
    <name type="scientific">Naegleria fowleri</name>
    <name type="common">Brain eating amoeba</name>
    <dbReference type="NCBI Taxonomy" id="5763"/>
    <lineage>
        <taxon>Eukaryota</taxon>
        <taxon>Discoba</taxon>
        <taxon>Heterolobosea</taxon>
        <taxon>Tetramitia</taxon>
        <taxon>Eutetramitia</taxon>
        <taxon>Vahlkampfiidae</taxon>
        <taxon>Naegleria</taxon>
    </lineage>
</organism>
<feature type="compositionally biased region" description="Polar residues" evidence="1">
    <location>
        <begin position="1304"/>
        <end position="1313"/>
    </location>
</feature>
<dbReference type="VEuPathDB" id="AmoebaDB:NfTy_001010"/>
<dbReference type="VEuPathDB" id="AmoebaDB:NF0005790"/>
<accession>A0A6A5CB68</accession>
<dbReference type="Proteomes" id="UP000444721">
    <property type="component" value="Unassembled WGS sequence"/>
</dbReference>
<evidence type="ECO:0000313" key="3">
    <source>
        <dbReference type="Proteomes" id="UP000444721"/>
    </source>
</evidence>
<sequence>MENLELKNICKLLEEYYFNTTITVQNDSCTTHLPIEYKSEFQKKQFWKLLKEHEKELIDFVATTTTINSENADLILQFIFFAHYCGYLELVRNIFDRINSQHLQNLLIYSLSNYCSSNEIEICKKLGAPLLSKKTSLFGLMNKKTKEIIIDSMFTNGENRYSFRFLKYFFNEFQDLSNIDLYSIFKAILNTIIIWKNDESNNKRRKMTTTTSISRYNNYRFNLRTIIYLSDRIKIRQLLFDAILSVIFSETPSEQLQTLISHLLEHEILKDEEMQIHMLEWFSNRDNNTIHQIFNCLSSIQQALSDVKSTSMLISSHSFKTKIMERYSNIFFSEEEILLKRIDSLNDDIEVILPLLEGKSIQELVSLLDCSMRHAGEELSNGTLYCATFLIQSLFNNPNISVNELEELLQKIRLQLMVFVGYCVKEYCEWYREILPSAIIPKMPLQKVIRKDAIYSLFSIVNTLPVLFFETSVCSNPSSDISMHSLPPTIVVLLSKLYLFTKVLEYEGCGEVVKDFSEKILKLIDYSNTEYMNNHLTVDDIKELFSGALHIAYCISIDQENPVKTPATKEQRDLIKAIASLFLKEEGLDVPIAIVEFINYLSYTIHKSSENTTEPKIASEYIMYLIPRLAVIRERSKLVLFESTEQGLFKAEVPQSLYFLCGAIIESHAHHFSSTITQDTDNKKTLCFLFMDECLKIVVYYYSKAIPLFEKLMTEPNITNLSHYDLLYLKASRLTMSFFCPFTLKLPLTRKVEVLTEFVAKKIPNSERINPNDEIALQRLESPSLLTLFYHCLNLRNFFFIISYETSTVGIKLLAGMEKMNNMAVDFSNYLNSFISVASEHASTSSRTNKIDISISVSLCKVIFGIFEQYIQAKDKKILSKFENWPKFVDTTLQLFDPSLVSVLISSLRKVYYEIVDIDSVVWHLLEKLSQSDSSHPYFHFLEVLEKSNEEGVNFMTKYNSVIILERAFKNTTPLLLAQSRSDIIDTILNFCKNHRVLYRLLGLVNVKAIADDLKEESLMNYFSYYESLLGTLYPLLSMIPMNEEYAMEFVSRSQLPKCLIVFLQNNQKHIIKKHPKLLACIFKIYEKSLQIFVTFAKLHPTNQKLEETRNDLFSKTFVFIVKFCFERIQPANQQTFFWSRPDDEEREVPCSFVNILKAITDAATNMAVPIVSTLFKDYLQTLKEKNVTTILQNVELPTATYQQKVKSIISKLTDSNKVSTILPQVSSALNSGSSTTPHKAIYSKFPSFAKPPNITSTNSTNTHSVPNSSSPNNAVKQKQVVVTTPSATSLTNVQQVSSSNNSGTTPPANASNKPVFVPPRQVFRPPPRKQ</sequence>
<gene>
    <name evidence="2" type="ORF">FDP41_000420</name>
</gene>
<feature type="compositionally biased region" description="Low complexity" evidence="1">
    <location>
        <begin position="1253"/>
        <end position="1274"/>
    </location>
</feature>
<dbReference type="VEuPathDB" id="AmoebaDB:FDP41_000420"/>
<evidence type="ECO:0000313" key="2">
    <source>
        <dbReference type="EMBL" id="KAF0984521.1"/>
    </source>
</evidence>
<dbReference type="OMA" id="EFINDAR"/>
<dbReference type="OrthoDB" id="10363343at2759"/>
<feature type="compositionally biased region" description="Low complexity" evidence="1">
    <location>
        <begin position="1314"/>
        <end position="1324"/>
    </location>
</feature>
<feature type="compositionally biased region" description="Low complexity" evidence="1">
    <location>
        <begin position="1293"/>
        <end position="1303"/>
    </location>
</feature>
<evidence type="ECO:0000256" key="1">
    <source>
        <dbReference type="SAM" id="MobiDB-lite"/>
    </source>
</evidence>
<dbReference type="GeneID" id="68107638"/>
<name>A0A6A5CB68_NAEFO</name>
<keyword evidence="3" id="KW-1185">Reference proteome</keyword>